<evidence type="ECO:0000313" key="2">
    <source>
        <dbReference type="Proteomes" id="UP000238034"/>
    </source>
</evidence>
<dbReference type="OrthoDB" id="1495771at2"/>
<gene>
    <name evidence="1" type="ORF">B0I27_107101</name>
</gene>
<sequence>MPRLKKDTRTKRQQQKDFLAELEKCGNITAACKLAKIDRKAVYRWKPDPAFLVEYKEALSMGIDAIEDEATRRAFEGVKKPVFQQGKRVGYVQEFSDTLMIFLLKGRRPEIFKDRHELTGKDGGPIQTTNVDLKDLTTEQLAALAAFKKTLKKEDS</sequence>
<accession>A0A2T0U0T5</accession>
<protein>
    <recommendedName>
        <fullName evidence="3">Phage terminase small subunit</fullName>
    </recommendedName>
</protein>
<proteinExistence type="predicted"/>
<dbReference type="RefSeq" id="WP_106293832.1">
    <property type="nucleotide sequence ID" value="NZ_PVTH01000007.1"/>
</dbReference>
<reference evidence="1 2" key="1">
    <citation type="submission" date="2018-03" db="EMBL/GenBank/DDBJ databases">
        <title>Genomic Encyclopedia of Type Strains, Phase III (KMG-III): the genomes of soil and plant-associated and newly described type strains.</title>
        <authorList>
            <person name="Whitman W."/>
        </authorList>
    </citation>
    <scope>NUCLEOTIDE SEQUENCE [LARGE SCALE GENOMIC DNA]</scope>
    <source>
        <strain evidence="1 2">CGMCC 1.9313</strain>
    </source>
</reference>
<evidence type="ECO:0000313" key="1">
    <source>
        <dbReference type="EMBL" id="PRY51515.1"/>
    </source>
</evidence>
<organism evidence="1 2">
    <name type="scientific">Arcticibacter pallidicorallinus</name>
    <dbReference type="NCBI Taxonomy" id="1259464"/>
    <lineage>
        <taxon>Bacteria</taxon>
        <taxon>Pseudomonadati</taxon>
        <taxon>Bacteroidota</taxon>
        <taxon>Sphingobacteriia</taxon>
        <taxon>Sphingobacteriales</taxon>
        <taxon>Sphingobacteriaceae</taxon>
        <taxon>Arcticibacter</taxon>
    </lineage>
</organism>
<keyword evidence="2" id="KW-1185">Reference proteome</keyword>
<dbReference type="Proteomes" id="UP000238034">
    <property type="component" value="Unassembled WGS sequence"/>
</dbReference>
<dbReference type="AlphaFoldDB" id="A0A2T0U0T5"/>
<comment type="caution">
    <text evidence="1">The sequence shown here is derived from an EMBL/GenBank/DDBJ whole genome shotgun (WGS) entry which is preliminary data.</text>
</comment>
<evidence type="ECO:0008006" key="3">
    <source>
        <dbReference type="Google" id="ProtNLM"/>
    </source>
</evidence>
<name>A0A2T0U0T5_9SPHI</name>
<dbReference type="EMBL" id="PVTH01000007">
    <property type="protein sequence ID" value="PRY51515.1"/>
    <property type="molecule type" value="Genomic_DNA"/>
</dbReference>